<dbReference type="AlphaFoldDB" id="A0A378JRB9"/>
<dbReference type="EMBL" id="LNXT01000035">
    <property type="protein sequence ID" value="KTC69822.1"/>
    <property type="molecule type" value="Genomic_DNA"/>
</dbReference>
<reference evidence="1 3" key="1">
    <citation type="submission" date="2015-11" db="EMBL/GenBank/DDBJ databases">
        <title>Genomic analysis of 38 Legionella species identifies large and diverse effector repertoires.</title>
        <authorList>
            <person name="Burstein D."/>
            <person name="Amaro F."/>
            <person name="Zusman T."/>
            <person name="Lifshitz Z."/>
            <person name="Cohen O."/>
            <person name="Gilbert J.A."/>
            <person name="Pupko T."/>
            <person name="Shuman H.A."/>
            <person name="Segal G."/>
        </authorList>
    </citation>
    <scope>NUCLEOTIDE SEQUENCE [LARGE SCALE GENOMIC DNA]</scope>
    <source>
        <strain evidence="1 3">CDC#1407-AL-14</strain>
    </source>
</reference>
<dbReference type="RefSeq" id="WP_058523980.1">
    <property type="nucleotide sequence ID" value="NZ_CAAAHV010000035.1"/>
</dbReference>
<evidence type="ECO:0000313" key="4">
    <source>
        <dbReference type="Proteomes" id="UP000255066"/>
    </source>
</evidence>
<dbReference type="OrthoDB" id="9021722at2"/>
<evidence type="ECO:0000313" key="3">
    <source>
        <dbReference type="Proteomes" id="UP000054735"/>
    </source>
</evidence>
<evidence type="ECO:0000313" key="2">
    <source>
        <dbReference type="EMBL" id="STX60906.1"/>
    </source>
</evidence>
<sequence length="70" mass="8092">MKDESNQTVSSIEPRLAFFRVDMEPILYEDMSRPNYQDRKNSGGKHFYLFVREDASGRKNAAVLKFSDAS</sequence>
<organism evidence="2 4">
    <name type="scientific">Legionella birminghamensis</name>
    <dbReference type="NCBI Taxonomy" id="28083"/>
    <lineage>
        <taxon>Bacteria</taxon>
        <taxon>Pseudomonadati</taxon>
        <taxon>Pseudomonadota</taxon>
        <taxon>Gammaproteobacteria</taxon>
        <taxon>Legionellales</taxon>
        <taxon>Legionellaceae</taxon>
        <taxon>Legionella</taxon>
    </lineage>
</organism>
<gene>
    <name evidence="1" type="ORF">Lbir_1962</name>
    <name evidence="2" type="ORF">NCTC12437_03198</name>
</gene>
<proteinExistence type="predicted"/>
<evidence type="ECO:0000313" key="1">
    <source>
        <dbReference type="EMBL" id="KTC69822.1"/>
    </source>
</evidence>
<dbReference type="EMBL" id="UGNW01000002">
    <property type="protein sequence ID" value="STX60906.1"/>
    <property type="molecule type" value="Genomic_DNA"/>
</dbReference>
<name>A0A378JRB9_9GAMM</name>
<reference evidence="2 4" key="2">
    <citation type="submission" date="2018-06" db="EMBL/GenBank/DDBJ databases">
        <authorList>
            <consortium name="Pathogen Informatics"/>
            <person name="Doyle S."/>
        </authorList>
    </citation>
    <scope>NUCLEOTIDE SEQUENCE [LARGE SCALE GENOMIC DNA]</scope>
    <source>
        <strain evidence="2 4">NCTC12437</strain>
    </source>
</reference>
<dbReference type="Proteomes" id="UP000054735">
    <property type="component" value="Unassembled WGS sequence"/>
</dbReference>
<keyword evidence="3" id="KW-1185">Reference proteome</keyword>
<dbReference type="Proteomes" id="UP000255066">
    <property type="component" value="Unassembled WGS sequence"/>
</dbReference>
<protein>
    <submittedName>
        <fullName evidence="2">Uncharacterized protein</fullName>
    </submittedName>
</protein>
<dbReference type="STRING" id="28083.Lbir_1962"/>
<accession>A0A378JRB9</accession>